<sequence length="82" mass="9415">MSKKRLIGMEWLRARMEEIGYASLQQVADDMCINRGNLWRYFSLHTRPSIEMLPIFCDVLQASSDEILQALDVIKPTKSLAA</sequence>
<dbReference type="GO" id="GO:0003677">
    <property type="term" value="F:DNA binding"/>
    <property type="evidence" value="ECO:0007669"/>
    <property type="project" value="InterPro"/>
</dbReference>
<dbReference type="InterPro" id="IPR010982">
    <property type="entry name" value="Lambda_DNA-bd_dom_sf"/>
</dbReference>
<dbReference type="SUPFAM" id="SSF47413">
    <property type="entry name" value="lambda repressor-like DNA-binding domains"/>
    <property type="match status" value="1"/>
</dbReference>
<dbReference type="Gene3D" id="1.10.260.40">
    <property type="entry name" value="lambda repressor-like DNA-binding domains"/>
    <property type="match status" value="1"/>
</dbReference>
<accession>A0A6J5RC80</accession>
<evidence type="ECO:0000313" key="2">
    <source>
        <dbReference type="EMBL" id="CAB4194619.1"/>
    </source>
</evidence>
<dbReference type="SMART" id="SM00530">
    <property type="entry name" value="HTH_XRE"/>
    <property type="match status" value="1"/>
</dbReference>
<dbReference type="InterPro" id="IPR001387">
    <property type="entry name" value="Cro/C1-type_HTH"/>
</dbReference>
<evidence type="ECO:0000259" key="1">
    <source>
        <dbReference type="PROSITE" id="PS50943"/>
    </source>
</evidence>
<reference evidence="2" key="1">
    <citation type="submission" date="2020-05" db="EMBL/GenBank/DDBJ databases">
        <authorList>
            <person name="Chiriac C."/>
            <person name="Salcher M."/>
            <person name="Ghai R."/>
            <person name="Kavagutti S V."/>
        </authorList>
    </citation>
    <scope>NUCLEOTIDE SEQUENCE</scope>
</reference>
<dbReference type="PROSITE" id="PS50943">
    <property type="entry name" value="HTH_CROC1"/>
    <property type="match status" value="1"/>
</dbReference>
<organism evidence="2">
    <name type="scientific">uncultured Caudovirales phage</name>
    <dbReference type="NCBI Taxonomy" id="2100421"/>
    <lineage>
        <taxon>Viruses</taxon>
        <taxon>Duplodnaviria</taxon>
        <taxon>Heunggongvirae</taxon>
        <taxon>Uroviricota</taxon>
        <taxon>Caudoviricetes</taxon>
        <taxon>Peduoviridae</taxon>
        <taxon>Maltschvirus</taxon>
        <taxon>Maltschvirus maltsch</taxon>
    </lineage>
</organism>
<dbReference type="CDD" id="cd00093">
    <property type="entry name" value="HTH_XRE"/>
    <property type="match status" value="1"/>
</dbReference>
<gene>
    <name evidence="2" type="ORF">UFOVP1264_74</name>
</gene>
<protein>
    <submittedName>
        <fullName evidence="2">HTH_XRE domain containing protein</fullName>
    </submittedName>
</protein>
<proteinExistence type="predicted"/>
<feature type="domain" description="HTH cro/C1-type" evidence="1">
    <location>
        <begin position="23"/>
        <end position="67"/>
    </location>
</feature>
<name>A0A6J5RC80_9CAUD</name>
<dbReference type="EMBL" id="LR797213">
    <property type="protein sequence ID" value="CAB4194619.1"/>
    <property type="molecule type" value="Genomic_DNA"/>
</dbReference>